<evidence type="ECO:0008006" key="3">
    <source>
        <dbReference type="Google" id="ProtNLM"/>
    </source>
</evidence>
<reference evidence="1 2" key="1">
    <citation type="journal article" date="2023" name="Microb. Genom.">
        <title>Mesoterricola silvestris gen. nov., sp. nov., Mesoterricola sediminis sp. nov., Geothrix oryzae sp. nov., Geothrix edaphica sp. nov., Geothrix rubra sp. nov., and Geothrix limicola sp. nov., six novel members of Acidobacteriota isolated from soils.</title>
        <authorList>
            <person name="Weisberg A.J."/>
            <person name="Pearce E."/>
            <person name="Kramer C.G."/>
            <person name="Chang J.H."/>
            <person name="Clarke C.R."/>
        </authorList>
    </citation>
    <scope>NUCLEOTIDE SEQUENCE [LARGE SCALE GENOMIC DNA]</scope>
    <source>
        <strain evidence="1 2">NB05-1H</strain>
    </source>
</reference>
<organism evidence="1 2">
    <name type="scientific">Streptomyces acidiscabies</name>
    <dbReference type="NCBI Taxonomy" id="42234"/>
    <lineage>
        <taxon>Bacteria</taxon>
        <taxon>Bacillati</taxon>
        <taxon>Actinomycetota</taxon>
        <taxon>Actinomycetes</taxon>
        <taxon>Kitasatosporales</taxon>
        <taxon>Streptomycetaceae</taxon>
        <taxon>Streptomyces</taxon>
    </lineage>
</organism>
<evidence type="ECO:0000313" key="2">
    <source>
        <dbReference type="Proteomes" id="UP001272987"/>
    </source>
</evidence>
<dbReference type="InterPro" id="IPR027417">
    <property type="entry name" value="P-loop_NTPase"/>
</dbReference>
<evidence type="ECO:0000313" key="1">
    <source>
        <dbReference type="EMBL" id="MDX3024973.1"/>
    </source>
</evidence>
<dbReference type="SUPFAM" id="SSF53795">
    <property type="entry name" value="PEP carboxykinase-like"/>
    <property type="match status" value="1"/>
</dbReference>
<gene>
    <name evidence="1" type="ORF">PV666_44985</name>
</gene>
<sequence length="378" mass="41053">MLSATRIHADVAAVTVVSETEEITDWALRYFGGWWNATTVDAPTAPGSSIAEDGALLLADVDSKRLADIETLVGDYGHDEVDYANARTLVARHEDGVIYAVQPAERLAYHYDPVTSRLVIVGAHTEPVAVAASRLARELIRGQLLRAGFHILHASCVVRDGRALLTFGPKGAGKTTTALLLAREGYELLANDRVFVRPEDGSLQILPWPSAAAIGFGLLESTGLYEPLRARVLDGEQMHPTQDQRVTDALHAGSTKPIWNAKGKELKPQFFPDQLSSILGMTLAPQARATALLFPRVEKDAEPQLVPAPRALGEEDFFTSKTEDRYPDIFRLAPDKTGPATDLADRLALLPRRALVLTHDSRACAELLAKTAEGLLSE</sequence>
<dbReference type="EMBL" id="JARAWP010000040">
    <property type="protein sequence ID" value="MDX3024973.1"/>
    <property type="molecule type" value="Genomic_DNA"/>
</dbReference>
<dbReference type="RefSeq" id="WP_319167368.1">
    <property type="nucleotide sequence ID" value="NZ_JARAWP010000040.1"/>
</dbReference>
<protein>
    <recommendedName>
        <fullName evidence="3">HPr kinase/phosphorylase</fullName>
    </recommendedName>
</protein>
<keyword evidence="2" id="KW-1185">Reference proteome</keyword>
<dbReference type="Gene3D" id="3.40.50.300">
    <property type="entry name" value="P-loop containing nucleotide triphosphate hydrolases"/>
    <property type="match status" value="1"/>
</dbReference>
<proteinExistence type="predicted"/>
<accession>A0ABU4MA56</accession>
<dbReference type="Proteomes" id="UP001272987">
    <property type="component" value="Unassembled WGS sequence"/>
</dbReference>
<comment type="caution">
    <text evidence="1">The sequence shown here is derived from an EMBL/GenBank/DDBJ whole genome shotgun (WGS) entry which is preliminary data.</text>
</comment>
<name>A0ABU4MA56_9ACTN</name>